<evidence type="ECO:0000313" key="1">
    <source>
        <dbReference type="EMBL" id="DAD94947.1"/>
    </source>
</evidence>
<sequence length="100" mass="11239">MTKSYALVTEIARKNESALLHAIAGVTARHVCEVSGLSESALCRLKEEKLEQYSRALAAMGLKLVSVDAEVVTKAEKRFMAEKMIEYYRQMLEEESRDLA</sequence>
<dbReference type="EMBL" id="BK015186">
    <property type="protein sequence ID" value="DAD94947.1"/>
    <property type="molecule type" value="Genomic_DNA"/>
</dbReference>
<dbReference type="GO" id="GO:0003677">
    <property type="term" value="F:DNA binding"/>
    <property type="evidence" value="ECO:0007669"/>
    <property type="project" value="InterPro"/>
</dbReference>
<organism evidence="1">
    <name type="scientific">Siphoviridae sp. ctYgF8</name>
    <dbReference type="NCBI Taxonomy" id="2826378"/>
    <lineage>
        <taxon>Viruses</taxon>
        <taxon>Duplodnaviria</taxon>
        <taxon>Heunggongvirae</taxon>
        <taxon>Uroviricota</taxon>
        <taxon>Caudoviricetes</taxon>
    </lineage>
</organism>
<reference evidence="1" key="1">
    <citation type="journal article" date="2021" name="Proc. Natl. Acad. Sci. U.S.A.">
        <title>A Catalog of Tens of Thousands of Viruses from Human Metagenomes Reveals Hidden Associations with Chronic Diseases.</title>
        <authorList>
            <person name="Tisza M.J."/>
            <person name="Buck C.B."/>
        </authorList>
    </citation>
    <scope>NUCLEOTIDE SEQUENCE</scope>
    <source>
        <strain evidence="1">CtYgF8</strain>
    </source>
</reference>
<evidence type="ECO:0008006" key="2">
    <source>
        <dbReference type="Google" id="ProtNLM"/>
    </source>
</evidence>
<proteinExistence type="predicted"/>
<dbReference type="SUPFAM" id="SSF47413">
    <property type="entry name" value="lambda repressor-like DNA-binding domains"/>
    <property type="match status" value="1"/>
</dbReference>
<name>A0A8S5NLI7_9CAUD</name>
<protein>
    <recommendedName>
        <fullName evidence="2">Transcriptional regulator</fullName>
    </recommendedName>
</protein>
<accession>A0A8S5NLI7</accession>
<dbReference type="Gene3D" id="1.10.260.40">
    <property type="entry name" value="lambda repressor-like DNA-binding domains"/>
    <property type="match status" value="1"/>
</dbReference>
<dbReference type="InterPro" id="IPR010982">
    <property type="entry name" value="Lambda_DNA-bd_dom_sf"/>
</dbReference>